<feature type="region of interest" description="Disordered" evidence="1">
    <location>
        <begin position="217"/>
        <end position="238"/>
    </location>
</feature>
<dbReference type="InterPro" id="IPR001214">
    <property type="entry name" value="SET_dom"/>
</dbReference>
<evidence type="ECO:0000313" key="3">
    <source>
        <dbReference type="EMBL" id="OEU11605.1"/>
    </source>
</evidence>
<accession>A0A1E7F0M0</accession>
<evidence type="ECO:0000313" key="4">
    <source>
        <dbReference type="Proteomes" id="UP000095751"/>
    </source>
</evidence>
<proteinExistence type="predicted"/>
<dbReference type="Proteomes" id="UP000095751">
    <property type="component" value="Unassembled WGS sequence"/>
</dbReference>
<dbReference type="InParanoid" id="A0A1E7F0M0"/>
<dbReference type="KEGG" id="fcy:FRACYDRAFT_244721"/>
<protein>
    <recommendedName>
        <fullName evidence="2">SET domain-containing protein</fullName>
    </recommendedName>
</protein>
<feature type="region of interest" description="Disordered" evidence="1">
    <location>
        <begin position="270"/>
        <end position="310"/>
    </location>
</feature>
<evidence type="ECO:0000256" key="1">
    <source>
        <dbReference type="SAM" id="MobiDB-lite"/>
    </source>
</evidence>
<dbReference type="InterPro" id="IPR046341">
    <property type="entry name" value="SET_dom_sf"/>
</dbReference>
<dbReference type="AlphaFoldDB" id="A0A1E7F0M0"/>
<dbReference type="EMBL" id="KV784366">
    <property type="protein sequence ID" value="OEU11605.1"/>
    <property type="molecule type" value="Genomic_DNA"/>
</dbReference>
<name>A0A1E7F0M0_9STRA</name>
<organism evidence="3 4">
    <name type="scientific">Fragilariopsis cylindrus CCMP1102</name>
    <dbReference type="NCBI Taxonomy" id="635003"/>
    <lineage>
        <taxon>Eukaryota</taxon>
        <taxon>Sar</taxon>
        <taxon>Stramenopiles</taxon>
        <taxon>Ochrophyta</taxon>
        <taxon>Bacillariophyta</taxon>
        <taxon>Bacillariophyceae</taxon>
        <taxon>Bacillariophycidae</taxon>
        <taxon>Bacillariales</taxon>
        <taxon>Bacillariaceae</taxon>
        <taxon>Fragilariopsis</taxon>
    </lineage>
</organism>
<feature type="domain" description="SET" evidence="2">
    <location>
        <begin position="92"/>
        <end position="264"/>
    </location>
</feature>
<dbReference type="OrthoDB" id="10267592at2759"/>
<feature type="compositionally biased region" description="Basic and acidic residues" evidence="1">
    <location>
        <begin position="217"/>
        <end position="231"/>
    </location>
</feature>
<dbReference type="Gene3D" id="2.170.270.10">
    <property type="entry name" value="SET domain"/>
    <property type="match status" value="1"/>
</dbReference>
<keyword evidence="4" id="KW-1185">Reference proteome</keyword>
<sequence length="499" mass="57416">MPIICVGTKVSGSVGKQNKGGKLSSCRKRERLVNGIVVSSVIGDDGRLKNHGPSHLSHEEIEVFRTQYFSNKDDIAMMQRKQILIDHLTNETFVEVRNSPIHGIGVFAITKVPKGIDPFKTNGKVTDEIVDLSEEEVNSLPQHVQNKIKKFIVPHIRENGVINRTPTRWYGIPEAGLNCLDVSWYMNSGRGRRIEHGRQQHVREIELEIEREFERQRERQRERQHGGHERPNLGFDITTDNRGMARIFSSRDIEKKEELLGDYEFLPEGYSTNMKQENNGDDDSQSEHQRSDSNLPAIEDATIPDVIGSGRRQNPRAAIAVAAAPTPIRQPRPWRKNTKVLIWFPEDKVWVDGMVMEFVSVEKRKRNDRKNGVADCNIPFYKRGKYKISWSFLDDPTSNDDDYFSEGDATSYLKSFNNQFLIFDCYSGENCQIKGDINECEVDAGDSELDITKSVLPFEPQMSFSNQYRMKYQSFREMSNSTEIKDTVRRKIPTKIWHK</sequence>
<evidence type="ECO:0000259" key="2">
    <source>
        <dbReference type="PROSITE" id="PS50280"/>
    </source>
</evidence>
<dbReference type="PROSITE" id="PS50280">
    <property type="entry name" value="SET"/>
    <property type="match status" value="1"/>
</dbReference>
<reference evidence="3 4" key="1">
    <citation type="submission" date="2016-09" db="EMBL/GenBank/DDBJ databases">
        <title>Extensive genetic diversity and differential bi-allelic expression allows diatom success in the polar Southern Ocean.</title>
        <authorList>
            <consortium name="DOE Joint Genome Institute"/>
            <person name="Mock T."/>
            <person name="Otillar R.P."/>
            <person name="Strauss J."/>
            <person name="Dupont C."/>
            <person name="Frickenhaus S."/>
            <person name="Maumus F."/>
            <person name="Mcmullan M."/>
            <person name="Sanges R."/>
            <person name="Schmutz J."/>
            <person name="Toseland A."/>
            <person name="Valas R."/>
            <person name="Veluchamy A."/>
            <person name="Ward B.J."/>
            <person name="Allen A."/>
            <person name="Barry K."/>
            <person name="Falciatore A."/>
            <person name="Ferrante M."/>
            <person name="Fortunato A.E."/>
            <person name="Gloeckner G."/>
            <person name="Gruber A."/>
            <person name="Hipkin R."/>
            <person name="Janech M."/>
            <person name="Kroth P."/>
            <person name="Leese F."/>
            <person name="Lindquist E."/>
            <person name="Lyon B.R."/>
            <person name="Martin J."/>
            <person name="Mayer C."/>
            <person name="Parker M."/>
            <person name="Quesneville H."/>
            <person name="Raymond J."/>
            <person name="Uhlig C."/>
            <person name="Valentin K.U."/>
            <person name="Worden A.Z."/>
            <person name="Armbrust E.V."/>
            <person name="Bowler C."/>
            <person name="Green B."/>
            <person name="Moulton V."/>
            <person name="Van Oosterhout C."/>
            <person name="Grigoriev I."/>
        </authorList>
    </citation>
    <scope>NUCLEOTIDE SEQUENCE [LARGE SCALE GENOMIC DNA]</scope>
    <source>
        <strain evidence="3 4">CCMP1102</strain>
    </source>
</reference>
<gene>
    <name evidence="3" type="ORF">FRACYDRAFT_244721</name>
</gene>